<keyword evidence="3 7" id="KW-0312">Gluconeogenesis</keyword>
<dbReference type="GO" id="GO:0006096">
    <property type="term" value="P:glycolytic process"/>
    <property type="evidence" value="ECO:0007669"/>
    <property type="project" value="UniProtKB-UniRule"/>
</dbReference>
<dbReference type="Pfam" id="PF00342">
    <property type="entry name" value="PGI"/>
    <property type="match status" value="1"/>
</dbReference>
<accession>A0A1I4X993</accession>
<gene>
    <name evidence="7" type="primary">pgi</name>
    <name evidence="9" type="ORF">SAMN05421741_102174</name>
</gene>
<dbReference type="PROSITE" id="PS51463">
    <property type="entry name" value="P_GLUCOSE_ISOMERASE_3"/>
    <property type="match status" value="1"/>
</dbReference>
<evidence type="ECO:0000256" key="1">
    <source>
        <dbReference type="ARBA" id="ARBA00004926"/>
    </source>
</evidence>
<dbReference type="InterPro" id="IPR001672">
    <property type="entry name" value="G6P_Isomerase"/>
</dbReference>
<dbReference type="NCBIfam" id="NF001211">
    <property type="entry name" value="PRK00179.1"/>
    <property type="match status" value="1"/>
</dbReference>
<dbReference type="EMBL" id="FOVI01000002">
    <property type="protein sequence ID" value="SFN22056.1"/>
    <property type="molecule type" value="Genomic_DNA"/>
</dbReference>
<dbReference type="InterPro" id="IPR035482">
    <property type="entry name" value="SIS_PGI_2"/>
</dbReference>
<dbReference type="GO" id="GO:0097367">
    <property type="term" value="F:carbohydrate derivative binding"/>
    <property type="evidence" value="ECO:0007669"/>
    <property type="project" value="InterPro"/>
</dbReference>
<dbReference type="GO" id="GO:0006094">
    <property type="term" value="P:gluconeogenesis"/>
    <property type="evidence" value="ECO:0007669"/>
    <property type="project" value="UniProtKB-UniRule"/>
</dbReference>
<dbReference type="OrthoDB" id="140919at2"/>
<dbReference type="PROSITE" id="PS00174">
    <property type="entry name" value="P_GLUCOSE_ISOMERASE_2"/>
    <property type="match status" value="1"/>
</dbReference>
<evidence type="ECO:0000256" key="8">
    <source>
        <dbReference type="RuleBase" id="RU000612"/>
    </source>
</evidence>
<dbReference type="PRINTS" id="PR00662">
    <property type="entry name" value="G6PISOMERASE"/>
</dbReference>
<evidence type="ECO:0000256" key="3">
    <source>
        <dbReference type="ARBA" id="ARBA00022432"/>
    </source>
</evidence>
<dbReference type="Gene3D" id="1.10.1390.10">
    <property type="match status" value="1"/>
</dbReference>
<dbReference type="CDD" id="cd05015">
    <property type="entry name" value="SIS_PGI_1"/>
    <property type="match status" value="1"/>
</dbReference>
<reference evidence="10" key="1">
    <citation type="submission" date="2016-10" db="EMBL/GenBank/DDBJ databases">
        <authorList>
            <person name="Varghese N."/>
            <person name="Submissions S."/>
        </authorList>
    </citation>
    <scope>NUCLEOTIDE SEQUENCE [LARGE SCALE GENOMIC DNA]</scope>
    <source>
        <strain evidence="10">DS-12</strain>
    </source>
</reference>
<dbReference type="PANTHER" id="PTHR11469:SF1">
    <property type="entry name" value="GLUCOSE-6-PHOSPHATE ISOMERASE"/>
    <property type="match status" value="1"/>
</dbReference>
<feature type="active site" evidence="7">
    <location>
        <position position="494"/>
    </location>
</feature>
<dbReference type="PROSITE" id="PS00765">
    <property type="entry name" value="P_GLUCOSE_ISOMERASE_1"/>
    <property type="match status" value="1"/>
</dbReference>
<sequence>MSLPKNNPTETQAWQKLREHFYEVQFVKMQELFKENPTRVNDFNIVWNDFLVDFSKNRITGKTIDLLVQLAEDVDLKAGINALLSGETINETEDRKVLHTDLRKKPENQTEEVAAALKQMQQFTESVILGDLKGSTGKAFTDVINIGIGGSDLGPKLVTEALADYKNHLNVHYISNIDNDTIECLKNKLQAETTLVVMVSKSFTTLETISNADIFKNWLLQNGLKTQDHIVAVSSNIPEAVKYGIETQNIFPMWDYVGGRYSLWSAVGLSTALSVGFANFEKLLNGANKMDQHFANTPFKENIPVILALLSIWYNNFFCFETEAVVPYVDKLKMLPAYLQQVIMESNGKSVDRSGSPVNYETGTIVWGEVGTNSQHAFFQLFHQGTKIIPTDFIGFIKPFYSSDLHDLLMANFFAQTEALMNGKEGNYHTDDDTDKNAVYKEFKGNRPSNTILINKLTPESLGSLLALYEHKTFVQGYIWNIYSFDQFGVEYGKVLANNIKSELQANEIKKHDCSTAFLLNHYLKNKSEN</sequence>
<dbReference type="InterPro" id="IPR023096">
    <property type="entry name" value="G6P_Isomerase_C"/>
</dbReference>
<dbReference type="HAMAP" id="MF_00473">
    <property type="entry name" value="G6P_isomerase"/>
    <property type="match status" value="1"/>
</dbReference>
<dbReference type="InterPro" id="IPR046348">
    <property type="entry name" value="SIS_dom_sf"/>
</dbReference>
<dbReference type="STRING" id="913024.SAMN05421741_102174"/>
<comment type="pathway">
    <text evidence="1 7 8">Carbohydrate degradation; glycolysis; D-glyceraldehyde 3-phosphate and glycerone phosphate from D-glucose: step 2/4.</text>
</comment>
<dbReference type="Gene3D" id="3.40.50.10490">
    <property type="entry name" value="Glucose-6-phosphate isomerase like protein, domain 1"/>
    <property type="match status" value="2"/>
</dbReference>
<dbReference type="GO" id="GO:0051156">
    <property type="term" value="P:glucose 6-phosphate metabolic process"/>
    <property type="evidence" value="ECO:0007669"/>
    <property type="project" value="TreeGrafter"/>
</dbReference>
<dbReference type="GO" id="GO:0004347">
    <property type="term" value="F:glucose-6-phosphate isomerase activity"/>
    <property type="evidence" value="ECO:0007669"/>
    <property type="project" value="UniProtKB-UniRule"/>
</dbReference>
<evidence type="ECO:0000256" key="2">
    <source>
        <dbReference type="ARBA" id="ARBA00006604"/>
    </source>
</evidence>
<dbReference type="InterPro" id="IPR035476">
    <property type="entry name" value="SIS_PGI_1"/>
</dbReference>
<proteinExistence type="inferred from homology"/>
<evidence type="ECO:0000313" key="10">
    <source>
        <dbReference type="Proteomes" id="UP000199036"/>
    </source>
</evidence>
<comment type="subcellular location">
    <subcellularLocation>
        <location evidence="7">Cytoplasm</location>
    </subcellularLocation>
</comment>
<name>A0A1I4X993_9FLAO</name>
<evidence type="ECO:0000256" key="4">
    <source>
        <dbReference type="ARBA" id="ARBA00023152"/>
    </source>
</evidence>
<comment type="similarity">
    <text evidence="2 7 8">Belongs to the GPI family.</text>
</comment>
<evidence type="ECO:0000313" key="9">
    <source>
        <dbReference type="EMBL" id="SFN22056.1"/>
    </source>
</evidence>
<feature type="active site" evidence="7">
    <location>
        <position position="376"/>
    </location>
</feature>
<dbReference type="SUPFAM" id="SSF53697">
    <property type="entry name" value="SIS domain"/>
    <property type="match status" value="1"/>
</dbReference>
<dbReference type="PANTHER" id="PTHR11469">
    <property type="entry name" value="GLUCOSE-6-PHOSPHATE ISOMERASE"/>
    <property type="match status" value="1"/>
</dbReference>
<feature type="active site" description="Proton donor" evidence="7">
    <location>
        <position position="345"/>
    </location>
</feature>
<organism evidence="9 10">
    <name type="scientific">Paenimyroides ummariense</name>
    <dbReference type="NCBI Taxonomy" id="913024"/>
    <lineage>
        <taxon>Bacteria</taxon>
        <taxon>Pseudomonadati</taxon>
        <taxon>Bacteroidota</taxon>
        <taxon>Flavobacteriia</taxon>
        <taxon>Flavobacteriales</taxon>
        <taxon>Flavobacteriaceae</taxon>
        <taxon>Paenimyroides</taxon>
    </lineage>
</organism>
<protein>
    <recommendedName>
        <fullName evidence="7">Glucose-6-phosphate isomerase</fullName>
        <shortName evidence="7">GPI</shortName>
        <ecNumber evidence="7">5.3.1.9</ecNumber>
    </recommendedName>
    <alternativeName>
        <fullName evidence="7">Phosphoglucose isomerase</fullName>
        <shortName evidence="7">PGI</shortName>
    </alternativeName>
    <alternativeName>
        <fullName evidence="7">Phosphohexose isomerase</fullName>
        <shortName evidence="7">PHI</shortName>
    </alternativeName>
</protein>
<dbReference type="GO" id="GO:0048029">
    <property type="term" value="F:monosaccharide binding"/>
    <property type="evidence" value="ECO:0007669"/>
    <property type="project" value="TreeGrafter"/>
</dbReference>
<keyword evidence="7" id="KW-0963">Cytoplasm</keyword>
<dbReference type="AlphaFoldDB" id="A0A1I4X993"/>
<comment type="pathway">
    <text evidence="7">Carbohydrate biosynthesis; gluconeogenesis.</text>
</comment>
<dbReference type="UniPathway" id="UPA00138"/>
<dbReference type="RefSeq" id="WP_091518612.1">
    <property type="nucleotide sequence ID" value="NZ_FOVI01000002.1"/>
</dbReference>
<keyword evidence="5 7" id="KW-0413">Isomerase</keyword>
<comment type="catalytic activity">
    <reaction evidence="6 7 8">
        <text>alpha-D-glucose 6-phosphate = beta-D-fructose 6-phosphate</text>
        <dbReference type="Rhea" id="RHEA:11816"/>
        <dbReference type="ChEBI" id="CHEBI:57634"/>
        <dbReference type="ChEBI" id="CHEBI:58225"/>
        <dbReference type="EC" id="5.3.1.9"/>
    </reaction>
</comment>
<comment type="function">
    <text evidence="7">Catalyzes the reversible isomerization of glucose-6-phosphate to fructose-6-phosphate.</text>
</comment>
<dbReference type="Proteomes" id="UP000199036">
    <property type="component" value="Unassembled WGS sequence"/>
</dbReference>
<dbReference type="EC" id="5.3.1.9" evidence="7"/>
<dbReference type="UniPathway" id="UPA00109">
    <property type="reaction ID" value="UER00181"/>
</dbReference>
<evidence type="ECO:0000256" key="7">
    <source>
        <dbReference type="HAMAP-Rule" id="MF_00473"/>
    </source>
</evidence>
<dbReference type="InterPro" id="IPR018189">
    <property type="entry name" value="Phosphoglucose_isomerase_CS"/>
</dbReference>
<dbReference type="CDD" id="cd05016">
    <property type="entry name" value="SIS_PGI_2"/>
    <property type="match status" value="1"/>
</dbReference>
<dbReference type="GO" id="GO:0005829">
    <property type="term" value="C:cytosol"/>
    <property type="evidence" value="ECO:0007669"/>
    <property type="project" value="TreeGrafter"/>
</dbReference>
<evidence type="ECO:0000256" key="5">
    <source>
        <dbReference type="ARBA" id="ARBA00023235"/>
    </source>
</evidence>
<keyword evidence="4 7" id="KW-0324">Glycolysis</keyword>
<evidence type="ECO:0000256" key="6">
    <source>
        <dbReference type="ARBA" id="ARBA00029321"/>
    </source>
</evidence>
<keyword evidence="10" id="KW-1185">Reference proteome</keyword>